<feature type="transmembrane region" description="Helical" evidence="1">
    <location>
        <begin position="96"/>
        <end position="122"/>
    </location>
</feature>
<dbReference type="InParanoid" id="A0A1X7USM9"/>
<keyword evidence="1" id="KW-1133">Transmembrane helix</keyword>
<dbReference type="EnsemblMetazoa" id="Aqu2.1.31000_001">
    <property type="protein sequence ID" value="Aqu2.1.31000_001"/>
    <property type="gene ID" value="Aqu2.1.31000"/>
</dbReference>
<dbReference type="EnsemblMetazoa" id="XM_003386795.3">
    <property type="protein sequence ID" value="XP_003386843.2"/>
    <property type="gene ID" value="LOC100641255"/>
</dbReference>
<feature type="transmembrane region" description="Helical" evidence="1">
    <location>
        <begin position="42"/>
        <end position="75"/>
    </location>
</feature>
<proteinExistence type="predicted"/>
<keyword evidence="1" id="KW-0812">Transmembrane</keyword>
<dbReference type="KEGG" id="aqu:100641255"/>
<reference evidence="2" key="2">
    <citation type="submission" date="2017-05" db="UniProtKB">
        <authorList>
            <consortium name="EnsemblMetazoa"/>
        </authorList>
    </citation>
    <scope>IDENTIFICATION</scope>
</reference>
<accession>A0A1X7USM9</accession>
<evidence type="ECO:0000313" key="2">
    <source>
        <dbReference type="EnsemblMetazoa" id="Aqu2.1.31000_001"/>
    </source>
</evidence>
<protein>
    <submittedName>
        <fullName evidence="2">Uncharacterized protein</fullName>
    </submittedName>
</protein>
<name>A0A1X7USM9_AMPQE</name>
<sequence length="132" mass="15005">MLMPPVQEEKNVPQSVPVQAGVTQHTVPPVVHLQYEFVPNDYFIPTLVISIACTVCNFSTIFFIAAAMICSILSWMHRAKGVQHYLQAKRFGQAALILDIIALLWLFAWGFFVLSYLSYFVFVELPQRAILE</sequence>
<gene>
    <name evidence="2" type="primary">100641255</name>
</gene>
<keyword evidence="1" id="KW-0472">Membrane</keyword>
<evidence type="ECO:0000313" key="3">
    <source>
        <dbReference type="Proteomes" id="UP000007879"/>
    </source>
</evidence>
<dbReference type="Proteomes" id="UP000007879">
    <property type="component" value="Unassembled WGS sequence"/>
</dbReference>
<keyword evidence="3" id="KW-1185">Reference proteome</keyword>
<organism evidence="2">
    <name type="scientific">Amphimedon queenslandica</name>
    <name type="common">Sponge</name>
    <dbReference type="NCBI Taxonomy" id="400682"/>
    <lineage>
        <taxon>Eukaryota</taxon>
        <taxon>Metazoa</taxon>
        <taxon>Porifera</taxon>
        <taxon>Demospongiae</taxon>
        <taxon>Heteroscleromorpha</taxon>
        <taxon>Haplosclerida</taxon>
        <taxon>Niphatidae</taxon>
        <taxon>Amphimedon</taxon>
    </lineage>
</organism>
<dbReference type="AlphaFoldDB" id="A0A1X7USM9"/>
<evidence type="ECO:0000256" key="1">
    <source>
        <dbReference type="SAM" id="Phobius"/>
    </source>
</evidence>
<reference evidence="3" key="1">
    <citation type="journal article" date="2010" name="Nature">
        <title>The Amphimedon queenslandica genome and the evolution of animal complexity.</title>
        <authorList>
            <person name="Srivastava M."/>
            <person name="Simakov O."/>
            <person name="Chapman J."/>
            <person name="Fahey B."/>
            <person name="Gauthier M.E."/>
            <person name="Mitros T."/>
            <person name="Richards G.S."/>
            <person name="Conaco C."/>
            <person name="Dacre M."/>
            <person name="Hellsten U."/>
            <person name="Larroux C."/>
            <person name="Putnam N.H."/>
            <person name="Stanke M."/>
            <person name="Adamska M."/>
            <person name="Darling A."/>
            <person name="Degnan S.M."/>
            <person name="Oakley T.H."/>
            <person name="Plachetzki D.C."/>
            <person name="Zhai Y."/>
            <person name="Adamski M."/>
            <person name="Calcino A."/>
            <person name="Cummins S.F."/>
            <person name="Goodstein D.M."/>
            <person name="Harris C."/>
            <person name="Jackson D.J."/>
            <person name="Leys S.P."/>
            <person name="Shu S."/>
            <person name="Woodcroft B.J."/>
            <person name="Vervoort M."/>
            <person name="Kosik K.S."/>
            <person name="Manning G."/>
            <person name="Degnan B.M."/>
            <person name="Rokhsar D.S."/>
        </authorList>
    </citation>
    <scope>NUCLEOTIDE SEQUENCE [LARGE SCALE GENOMIC DNA]</scope>
</reference>